<dbReference type="SUPFAM" id="SSF46689">
    <property type="entry name" value="Homeodomain-like"/>
    <property type="match status" value="1"/>
</dbReference>
<dbReference type="GO" id="GO:0003700">
    <property type="term" value="F:DNA-binding transcription factor activity"/>
    <property type="evidence" value="ECO:0007669"/>
    <property type="project" value="TreeGrafter"/>
</dbReference>
<accession>H0E8U6</accession>
<reference evidence="6 7" key="1">
    <citation type="journal article" date="2013" name="Biodegradation">
        <title>Quantitative proteomic analysis of ibuprofen-degrading Patulibacter sp. strain I11.</title>
        <authorList>
            <person name="Almeida B."/>
            <person name="Kjeldal H."/>
            <person name="Lolas I."/>
            <person name="Knudsen A.D."/>
            <person name="Carvalho G."/>
            <person name="Nielsen K.L."/>
            <person name="Barreto Crespo M.T."/>
            <person name="Stensballe A."/>
            <person name="Nielsen J.L."/>
        </authorList>
    </citation>
    <scope>NUCLEOTIDE SEQUENCE [LARGE SCALE GENOMIC DNA]</scope>
    <source>
        <strain evidence="6 7">I11</strain>
    </source>
</reference>
<dbReference type="PATRIC" id="fig|1097667.3.peg.3231"/>
<feature type="DNA-binding region" description="H-T-H motif" evidence="4">
    <location>
        <begin position="18"/>
        <end position="37"/>
    </location>
</feature>
<evidence type="ECO:0000313" key="6">
    <source>
        <dbReference type="EMBL" id="EHN09901.1"/>
    </source>
</evidence>
<dbReference type="EMBL" id="AGUD01000247">
    <property type="protein sequence ID" value="EHN09901.1"/>
    <property type="molecule type" value="Genomic_DNA"/>
</dbReference>
<dbReference type="InterPro" id="IPR036271">
    <property type="entry name" value="Tet_transcr_reg_TetR-rel_C_sf"/>
</dbReference>
<dbReference type="GO" id="GO:0000976">
    <property type="term" value="F:transcription cis-regulatory region binding"/>
    <property type="evidence" value="ECO:0007669"/>
    <property type="project" value="TreeGrafter"/>
</dbReference>
<organism evidence="6 7">
    <name type="scientific">Patulibacter medicamentivorans</name>
    <dbReference type="NCBI Taxonomy" id="1097667"/>
    <lineage>
        <taxon>Bacteria</taxon>
        <taxon>Bacillati</taxon>
        <taxon>Actinomycetota</taxon>
        <taxon>Thermoleophilia</taxon>
        <taxon>Solirubrobacterales</taxon>
        <taxon>Patulibacteraceae</taxon>
        <taxon>Patulibacter</taxon>
    </lineage>
</organism>
<keyword evidence="1" id="KW-0805">Transcription regulation</keyword>
<dbReference type="InterPro" id="IPR001647">
    <property type="entry name" value="HTH_TetR"/>
</dbReference>
<dbReference type="PANTHER" id="PTHR30055">
    <property type="entry name" value="HTH-TYPE TRANSCRIPTIONAL REGULATOR RUTR"/>
    <property type="match status" value="1"/>
</dbReference>
<comment type="caution">
    <text evidence="6">The sequence shown here is derived from an EMBL/GenBank/DDBJ whole genome shotgun (WGS) entry which is preliminary data.</text>
</comment>
<dbReference type="AlphaFoldDB" id="H0E8U6"/>
<feature type="domain" description="HTH tetR-type" evidence="5">
    <location>
        <begin position="1"/>
        <end position="55"/>
    </location>
</feature>
<evidence type="ECO:0000259" key="5">
    <source>
        <dbReference type="PROSITE" id="PS50977"/>
    </source>
</evidence>
<evidence type="ECO:0000256" key="1">
    <source>
        <dbReference type="ARBA" id="ARBA00023015"/>
    </source>
</evidence>
<evidence type="ECO:0000313" key="7">
    <source>
        <dbReference type="Proteomes" id="UP000005143"/>
    </source>
</evidence>
<dbReference type="SUPFAM" id="SSF48498">
    <property type="entry name" value="Tetracyclin repressor-like, C-terminal domain"/>
    <property type="match status" value="1"/>
</dbReference>
<name>H0E8U6_9ACTN</name>
<keyword evidence="7" id="KW-1185">Reference proteome</keyword>
<dbReference type="PROSITE" id="PS50977">
    <property type="entry name" value="HTH_TETR_2"/>
    <property type="match status" value="1"/>
</dbReference>
<evidence type="ECO:0000256" key="4">
    <source>
        <dbReference type="PROSITE-ProRule" id="PRU00335"/>
    </source>
</evidence>
<proteinExistence type="predicted"/>
<keyword evidence="2 4" id="KW-0238">DNA-binding</keyword>
<dbReference type="Pfam" id="PF00440">
    <property type="entry name" value="TetR_N"/>
    <property type="match status" value="1"/>
</dbReference>
<dbReference type="InterPro" id="IPR009057">
    <property type="entry name" value="Homeodomain-like_sf"/>
</dbReference>
<keyword evidence="3" id="KW-0804">Transcription</keyword>
<dbReference type="Gene3D" id="1.10.357.10">
    <property type="entry name" value="Tetracycline Repressor, domain 2"/>
    <property type="match status" value="1"/>
</dbReference>
<evidence type="ECO:0000256" key="2">
    <source>
        <dbReference type="ARBA" id="ARBA00023125"/>
    </source>
</evidence>
<dbReference type="PANTHER" id="PTHR30055:SF234">
    <property type="entry name" value="HTH-TYPE TRANSCRIPTIONAL REGULATOR BETI"/>
    <property type="match status" value="1"/>
</dbReference>
<evidence type="ECO:0000256" key="3">
    <source>
        <dbReference type="ARBA" id="ARBA00023163"/>
    </source>
</evidence>
<dbReference type="Proteomes" id="UP000005143">
    <property type="component" value="Unassembled WGS sequence"/>
</dbReference>
<gene>
    <name evidence="6" type="ORF">PAI11_32600</name>
</gene>
<protein>
    <submittedName>
        <fullName evidence="6">Putative transcriptional regulator of the TetR family</fullName>
    </submittedName>
</protein>
<sequence>MVTAAVTIARRDGLDALSMRRLAAELGVSTMAAYRHVPGKDSLVDDVVDAVIATIPLDGYVGTWSERLEELTITSYRTLDEFPGLPERIHGRALGRPGIIRWLEAFNTPLVEAGVPVEARSGGTTSLVWLLRGASRLTSEWGDMVGALEEIAGRDDEDGDDTPIMRQGRELLGDQQVEDLLRSGVRLILTGLRQAADEAAAG</sequence>
<dbReference type="InterPro" id="IPR050109">
    <property type="entry name" value="HTH-type_TetR-like_transc_reg"/>
</dbReference>